<evidence type="ECO:0000259" key="17">
    <source>
        <dbReference type="Pfam" id="PF00593"/>
    </source>
</evidence>
<dbReference type="GO" id="GO:0038023">
    <property type="term" value="F:signaling receptor activity"/>
    <property type="evidence" value="ECO:0007669"/>
    <property type="project" value="InterPro"/>
</dbReference>
<keyword evidence="8" id="KW-0408">Iron</keyword>
<dbReference type="GO" id="GO:0009279">
    <property type="term" value="C:cell outer membrane"/>
    <property type="evidence" value="ECO:0007669"/>
    <property type="project" value="UniProtKB-SubCell"/>
</dbReference>
<evidence type="ECO:0000256" key="5">
    <source>
        <dbReference type="ARBA" id="ARBA00022496"/>
    </source>
</evidence>
<keyword evidence="11 14" id="KW-0472">Membrane</keyword>
<dbReference type="SUPFAM" id="SSF56935">
    <property type="entry name" value="Porins"/>
    <property type="match status" value="1"/>
</dbReference>
<dbReference type="PANTHER" id="PTHR32552:SF68">
    <property type="entry name" value="FERRICHROME OUTER MEMBRANE TRANSPORTER_PHAGE RECEPTOR"/>
    <property type="match status" value="1"/>
</dbReference>
<feature type="chain" id="PRO_5026867173" evidence="16">
    <location>
        <begin position="24"/>
        <end position="737"/>
    </location>
</feature>
<dbReference type="RefSeq" id="WP_048844695.1">
    <property type="nucleotide sequence ID" value="NZ_BAMW01000006.1"/>
</dbReference>
<evidence type="ECO:0000256" key="10">
    <source>
        <dbReference type="ARBA" id="ARBA00023077"/>
    </source>
</evidence>
<gene>
    <name evidence="20" type="primary">bfrH_1</name>
    <name evidence="19" type="ORF">Abin_006_161</name>
    <name evidence="20" type="ORF">AIN02nite_01640</name>
</gene>
<dbReference type="InterPro" id="IPR037066">
    <property type="entry name" value="Plug_dom_sf"/>
</dbReference>
<evidence type="ECO:0000313" key="20">
    <source>
        <dbReference type="EMBL" id="GEN02139.1"/>
    </source>
</evidence>
<dbReference type="FunFam" id="2.170.130.10:FF:000001">
    <property type="entry name" value="Catecholate siderophore TonB-dependent receptor"/>
    <property type="match status" value="1"/>
</dbReference>
<evidence type="ECO:0000256" key="9">
    <source>
        <dbReference type="ARBA" id="ARBA00023065"/>
    </source>
</evidence>
<evidence type="ECO:0000256" key="3">
    <source>
        <dbReference type="ARBA" id="ARBA00022448"/>
    </source>
</evidence>
<dbReference type="PANTHER" id="PTHR32552">
    <property type="entry name" value="FERRICHROME IRON RECEPTOR-RELATED"/>
    <property type="match status" value="1"/>
</dbReference>
<dbReference type="EMBL" id="BJXQ01000001">
    <property type="protein sequence ID" value="GEN02139.1"/>
    <property type="molecule type" value="Genomic_DNA"/>
</dbReference>
<dbReference type="InterPro" id="IPR000531">
    <property type="entry name" value="Beta-barrel_TonB"/>
</dbReference>
<dbReference type="Gene3D" id="2.170.130.10">
    <property type="entry name" value="TonB-dependent receptor, plug domain"/>
    <property type="match status" value="1"/>
</dbReference>
<dbReference type="GO" id="GO:0015344">
    <property type="term" value="F:siderophore uptake transmembrane transporter activity"/>
    <property type="evidence" value="ECO:0007669"/>
    <property type="project" value="TreeGrafter"/>
</dbReference>
<dbReference type="EMBL" id="BAMW01000006">
    <property type="protein sequence ID" value="GAN62171.1"/>
    <property type="molecule type" value="Genomic_DNA"/>
</dbReference>
<keyword evidence="3 14" id="KW-0813">Transport</keyword>
<evidence type="ECO:0000259" key="18">
    <source>
        <dbReference type="Pfam" id="PF07715"/>
    </source>
</evidence>
<feature type="domain" description="TonB-dependent receptor plug" evidence="18">
    <location>
        <begin position="62"/>
        <end position="162"/>
    </location>
</feature>
<dbReference type="InterPro" id="IPR039426">
    <property type="entry name" value="TonB-dep_rcpt-like"/>
</dbReference>
<feature type="signal peptide" evidence="16">
    <location>
        <begin position="1"/>
        <end position="23"/>
    </location>
</feature>
<dbReference type="Pfam" id="PF00593">
    <property type="entry name" value="TonB_dep_Rec_b-barrel"/>
    <property type="match status" value="1"/>
</dbReference>
<dbReference type="GO" id="GO:0015891">
    <property type="term" value="P:siderophore transport"/>
    <property type="evidence" value="ECO:0007669"/>
    <property type="project" value="InterPro"/>
</dbReference>
<dbReference type="Gene3D" id="2.40.170.20">
    <property type="entry name" value="TonB-dependent receptor, beta-barrel domain"/>
    <property type="match status" value="1"/>
</dbReference>
<evidence type="ECO:0000256" key="13">
    <source>
        <dbReference type="ARBA" id="ARBA00023237"/>
    </source>
</evidence>
<dbReference type="InterPro" id="IPR010105">
    <property type="entry name" value="TonB_sidphr_rcpt"/>
</dbReference>
<evidence type="ECO:0000313" key="22">
    <source>
        <dbReference type="Proteomes" id="UP000321104"/>
    </source>
</evidence>
<dbReference type="AlphaFoldDB" id="A0A6N3T3F9"/>
<sequence>MTPRFVLLCSCTLLALSSPSVHAEQKPAKVLAKTKKKNEEISVTGYRNAVKSSAGTKTDTPLIRTPQTITVITNAELQQRNALSLNQALTYVAGAMTNLRGGNVGRYDQMTIRGFTPALFLDGMRLLGGVYSTPQLDFHRVDSVDVIKGPASVLYGNSSPGGLINENSKTPLDVRQNVVDFSAGNYNLIRGYADLTGPLDAKKHFLYRLIGGGEKSDGFVRLTRNLRYYISPEVSYVPDENTSITFIGSYQRDPKNGSYGGVPAIGSVLRNPNGQLPRNFYDGDPNYEIFDRKQGSVSTLIRHRFNDILSFKSNFRYQRMVQSYRQVYFSSLNPDMQSVRRGAGGSDENYGGLTLDNSFTAKFHTGFVRHTVLAGQDYFDNNGNYRMRFAQGAANGVPDLNLYHPTYGYQWNDFVKNAPRTDVSQQQIGAYGQDQIEIGNLNLMGSIRHDWYQQKSTSSGSVSRLNQNKLTWRVGALYAFRFGLAPYFSYSTSFEPQTGANIYGTPYKPITGRQYEFGLKYQPKGTKTILTVSAYDLARQNTLITDPSNPLNSIQGGEVRTRGVEAEGRGEIIPGLNFTVALTYMESDYDKGNPATAGVINGSAAPGVTGTRALGAPTWMASTFLSYDFHQAKFARGPWRGFTIGGGMRYTGPSDGAFTSTISGATAYTRFAAPAYTLADLMMSYDFGALSHTTRNLSVQLNVNNVLNTKYVSSCAVTGWCWYGAARTAVGAVHYSF</sequence>
<keyword evidence="9" id="KW-0406">Ion transport</keyword>
<dbReference type="Pfam" id="PF07715">
    <property type="entry name" value="Plug"/>
    <property type="match status" value="1"/>
</dbReference>
<evidence type="ECO:0000256" key="15">
    <source>
        <dbReference type="RuleBase" id="RU003357"/>
    </source>
</evidence>
<dbReference type="Proteomes" id="UP000032673">
    <property type="component" value="Unassembled WGS sequence"/>
</dbReference>
<evidence type="ECO:0000256" key="11">
    <source>
        <dbReference type="ARBA" id="ARBA00023136"/>
    </source>
</evidence>
<evidence type="ECO:0000313" key="19">
    <source>
        <dbReference type="EMBL" id="GAN62171.1"/>
    </source>
</evidence>
<evidence type="ECO:0000256" key="4">
    <source>
        <dbReference type="ARBA" id="ARBA00022452"/>
    </source>
</evidence>
<evidence type="ECO:0000256" key="7">
    <source>
        <dbReference type="ARBA" id="ARBA00022729"/>
    </source>
</evidence>
<comment type="caution">
    <text evidence="20">The sequence shown here is derived from an EMBL/GenBank/DDBJ whole genome shotgun (WGS) entry which is preliminary data.</text>
</comment>
<dbReference type="CDD" id="cd01347">
    <property type="entry name" value="ligand_gated_channel"/>
    <property type="match status" value="1"/>
</dbReference>
<keyword evidence="10 15" id="KW-0798">TonB box</keyword>
<keyword evidence="7 16" id="KW-0732">Signal</keyword>
<comment type="subcellular location">
    <subcellularLocation>
        <location evidence="1 14">Cell outer membrane</location>
        <topology evidence="1 14">Multi-pass membrane protein</topology>
    </subcellularLocation>
</comment>
<proteinExistence type="inferred from homology"/>
<evidence type="ECO:0000256" key="6">
    <source>
        <dbReference type="ARBA" id="ARBA00022692"/>
    </source>
</evidence>
<evidence type="ECO:0000256" key="12">
    <source>
        <dbReference type="ARBA" id="ARBA00023170"/>
    </source>
</evidence>
<evidence type="ECO:0000256" key="16">
    <source>
        <dbReference type="SAM" id="SignalP"/>
    </source>
</evidence>
<dbReference type="InterPro" id="IPR012910">
    <property type="entry name" value="Plug_dom"/>
</dbReference>
<name>A0A6N3T3F9_9PROT</name>
<dbReference type="NCBIfam" id="TIGR01783">
    <property type="entry name" value="TonB-siderophor"/>
    <property type="match status" value="1"/>
</dbReference>
<organism evidence="20 22">
    <name type="scientific">Acetobacter indonesiensis</name>
    <dbReference type="NCBI Taxonomy" id="104101"/>
    <lineage>
        <taxon>Bacteria</taxon>
        <taxon>Pseudomonadati</taxon>
        <taxon>Pseudomonadota</taxon>
        <taxon>Alphaproteobacteria</taxon>
        <taxon>Acetobacterales</taxon>
        <taxon>Acetobacteraceae</taxon>
        <taxon>Acetobacter</taxon>
    </lineage>
</organism>
<dbReference type="PROSITE" id="PS52016">
    <property type="entry name" value="TONB_DEPENDENT_REC_3"/>
    <property type="match status" value="1"/>
</dbReference>
<keyword evidence="21" id="KW-1185">Reference proteome</keyword>
<evidence type="ECO:0000313" key="21">
    <source>
        <dbReference type="Proteomes" id="UP000032673"/>
    </source>
</evidence>
<evidence type="ECO:0000256" key="1">
    <source>
        <dbReference type="ARBA" id="ARBA00004571"/>
    </source>
</evidence>
<dbReference type="InterPro" id="IPR036942">
    <property type="entry name" value="Beta-barrel_TonB_sf"/>
</dbReference>
<keyword evidence="6 14" id="KW-0812">Transmembrane</keyword>
<reference evidence="19 21" key="1">
    <citation type="submission" date="2012-11" db="EMBL/GenBank/DDBJ databases">
        <title>Whole genome sequence of Acetobacter indonesiensis 5H-1.</title>
        <authorList>
            <person name="Azuma Y."/>
            <person name="Higashiura N."/>
            <person name="Hirakawa H."/>
            <person name="Matsushita K."/>
        </authorList>
    </citation>
    <scope>NUCLEOTIDE SEQUENCE [LARGE SCALE GENOMIC DNA]</scope>
    <source>
        <strain evidence="19 21">5H-1</strain>
    </source>
</reference>
<comment type="similarity">
    <text evidence="2 14 15">Belongs to the TonB-dependent receptor family.</text>
</comment>
<protein>
    <submittedName>
        <fullName evidence="19">Fe3+ siderophore receptor</fullName>
    </submittedName>
    <submittedName>
        <fullName evidence="20">Ligand-gated channel</fullName>
    </submittedName>
</protein>
<dbReference type="Proteomes" id="UP000321104">
    <property type="component" value="Unassembled WGS sequence"/>
</dbReference>
<keyword evidence="12 19" id="KW-0675">Receptor</keyword>
<accession>A0A6N3T3F9</accession>
<feature type="domain" description="TonB-dependent receptor-like beta-barrel" evidence="17">
    <location>
        <begin position="239"/>
        <end position="706"/>
    </location>
</feature>
<evidence type="ECO:0000256" key="2">
    <source>
        <dbReference type="ARBA" id="ARBA00009810"/>
    </source>
</evidence>
<evidence type="ECO:0000256" key="14">
    <source>
        <dbReference type="PROSITE-ProRule" id="PRU01360"/>
    </source>
</evidence>
<keyword evidence="4 14" id="KW-1134">Transmembrane beta strand</keyword>
<keyword evidence="5" id="KW-0410">Iron transport</keyword>
<evidence type="ECO:0000256" key="8">
    <source>
        <dbReference type="ARBA" id="ARBA00023004"/>
    </source>
</evidence>
<reference evidence="20 22" key="2">
    <citation type="submission" date="2019-07" db="EMBL/GenBank/DDBJ databases">
        <title>Whole genome shotgun sequence of Acetobacter indonesiensis NBRC 16471.</title>
        <authorList>
            <person name="Hosoyama A."/>
            <person name="Uohara A."/>
            <person name="Ohji S."/>
            <person name="Ichikawa N."/>
        </authorList>
    </citation>
    <scope>NUCLEOTIDE SEQUENCE [LARGE SCALE GENOMIC DNA]</scope>
    <source>
        <strain evidence="20 22">NBRC 16471</strain>
    </source>
</reference>
<keyword evidence="13 14" id="KW-0998">Cell outer membrane</keyword>